<evidence type="ECO:0000313" key="2">
    <source>
        <dbReference type="Proteomes" id="UP000640426"/>
    </source>
</evidence>
<name>A0ABS0XQP1_9SPHN</name>
<protein>
    <recommendedName>
        <fullName evidence="3">Methyl-accepting chemotaxis protein</fullName>
    </recommendedName>
</protein>
<comment type="caution">
    <text evidence="1">The sequence shown here is derived from an EMBL/GenBank/DDBJ whole genome shotgun (WGS) entry which is preliminary data.</text>
</comment>
<dbReference type="EMBL" id="JAELXS010000005">
    <property type="protein sequence ID" value="MBJ6122350.1"/>
    <property type="molecule type" value="Genomic_DNA"/>
</dbReference>
<gene>
    <name evidence="1" type="ORF">JAO74_11165</name>
</gene>
<evidence type="ECO:0000313" key="1">
    <source>
        <dbReference type="EMBL" id="MBJ6122350.1"/>
    </source>
</evidence>
<dbReference type="Proteomes" id="UP000640426">
    <property type="component" value="Unassembled WGS sequence"/>
</dbReference>
<proteinExistence type="predicted"/>
<reference evidence="2" key="1">
    <citation type="submission" date="2020-12" db="EMBL/GenBank/DDBJ databases">
        <title>Hymenobacter sp.</title>
        <authorList>
            <person name="Kim M.K."/>
        </authorList>
    </citation>
    <scope>NUCLEOTIDE SEQUENCE [LARGE SCALE GENOMIC DNA]</scope>
    <source>
        <strain evidence="2">BT553</strain>
    </source>
</reference>
<keyword evidence="2" id="KW-1185">Reference proteome</keyword>
<accession>A0ABS0XQP1</accession>
<sequence length="568" mass="59704">MNAPIDHATFDRLVTAEPDTLATHARTLAALAAGLDHSFVQAGTALGSGIEVTDRIVTALAGVEAALDDGAAGTPGDGLVAVAARLSGLPQEQAVRRTTFAPAGAAARSLVDHIGEIFQTLRLLGIYAMNVKVAAMGAADLVAIMDEMTTRMTAGEADIRQLQTEIALLSASLDRIAGAERALTTECARALPAAPTRLENHAGALRRYRHGAVDVARRSGMLASTIRTQVGTALGALQIGDITRQRLEHVVTALEMLGEARADDAGMTEDHVLSLLADQLNATADDFDREAGSLVAALIAIVPQAGALRDLQANDTSQGSSSFLRDLEASVTEIEALTRRLRSADAETEAAATTIVRLVDAMVARTAMVRRLQRHVQQLAFNIDLKSRRLESNGGIIVAADYIRRVANQLDDAAIGLTAAIGTLESIGQAARAANIDTIDPGAMLTVAMDAIREGAMQTDRAADAAGDAATRVLRMLTGTSADLRDKIDAAGTIRTIAAELATRADRAAAVSPDEDSPLHILLPRIAALYTMASEREVHQRHLLPGMAAVHVESTDDADDDLFDDGLF</sequence>
<organism evidence="1 2">
    <name type="scientific">Sphingomonas mollis</name>
    <dbReference type="NCBI Taxonomy" id="2795726"/>
    <lineage>
        <taxon>Bacteria</taxon>
        <taxon>Pseudomonadati</taxon>
        <taxon>Pseudomonadota</taxon>
        <taxon>Alphaproteobacteria</taxon>
        <taxon>Sphingomonadales</taxon>
        <taxon>Sphingomonadaceae</taxon>
        <taxon>Sphingomonas</taxon>
    </lineage>
</organism>
<dbReference type="RefSeq" id="WP_199037882.1">
    <property type="nucleotide sequence ID" value="NZ_JAELXS010000005.1"/>
</dbReference>
<evidence type="ECO:0008006" key="3">
    <source>
        <dbReference type="Google" id="ProtNLM"/>
    </source>
</evidence>